<evidence type="ECO:0000313" key="1">
    <source>
        <dbReference type="EMBL" id="KAJ4723397.1"/>
    </source>
</evidence>
<comment type="caution">
    <text evidence="1">The sequence shown here is derived from an EMBL/GenBank/DDBJ whole genome shotgun (WGS) entry which is preliminary data.</text>
</comment>
<organism evidence="1 2">
    <name type="scientific">Melia azedarach</name>
    <name type="common">Chinaberry tree</name>
    <dbReference type="NCBI Taxonomy" id="155640"/>
    <lineage>
        <taxon>Eukaryota</taxon>
        <taxon>Viridiplantae</taxon>
        <taxon>Streptophyta</taxon>
        <taxon>Embryophyta</taxon>
        <taxon>Tracheophyta</taxon>
        <taxon>Spermatophyta</taxon>
        <taxon>Magnoliopsida</taxon>
        <taxon>eudicotyledons</taxon>
        <taxon>Gunneridae</taxon>
        <taxon>Pentapetalae</taxon>
        <taxon>rosids</taxon>
        <taxon>malvids</taxon>
        <taxon>Sapindales</taxon>
        <taxon>Meliaceae</taxon>
        <taxon>Melia</taxon>
    </lineage>
</organism>
<keyword evidence="2" id="KW-1185">Reference proteome</keyword>
<dbReference type="EMBL" id="CM051396">
    <property type="protein sequence ID" value="KAJ4723397.1"/>
    <property type="molecule type" value="Genomic_DNA"/>
</dbReference>
<accession>A0ACC1YHY6</accession>
<sequence>MDSTNSEIIRDFPSFFKMYKDGRVERYKKDEIVDAGYDPSTGIQSKDVVISSETGVKARMLIPKIKGPNQKLPLLVHYHGGGFCSRSAFDVKTKNFLTSLVSKANIIAISIDYRLAPEHLLPIAYDDSFAGLQWVATHSSGLGPDPWLNVHADFGRVFLAGESAGGTIANDVAIQAGTTGSADLKIERLHLVIVHPFFAGKERREMYKFMSPGSSGCHEDPRLNPEVDPKLKKMAGDRVLVCVSEKDCLRDGGLAYYETV</sequence>
<protein>
    <submittedName>
        <fullName evidence="1">Alpha/beta hydrolase-3</fullName>
    </submittedName>
</protein>
<proteinExistence type="predicted"/>
<reference evidence="1 2" key="1">
    <citation type="journal article" date="2023" name="Science">
        <title>Complex scaffold remodeling in plant triterpene biosynthesis.</title>
        <authorList>
            <person name="De La Pena R."/>
            <person name="Hodgson H."/>
            <person name="Liu J.C."/>
            <person name="Stephenson M.J."/>
            <person name="Martin A.C."/>
            <person name="Owen C."/>
            <person name="Harkess A."/>
            <person name="Leebens-Mack J."/>
            <person name="Jimenez L.E."/>
            <person name="Osbourn A."/>
            <person name="Sattely E.S."/>
        </authorList>
    </citation>
    <scope>NUCLEOTIDE SEQUENCE [LARGE SCALE GENOMIC DNA]</scope>
    <source>
        <strain evidence="2">cv. JPN11</strain>
        <tissue evidence="1">Leaf</tissue>
    </source>
</reference>
<name>A0ACC1YHY6_MELAZ</name>
<dbReference type="Proteomes" id="UP001164539">
    <property type="component" value="Chromosome 3"/>
</dbReference>
<evidence type="ECO:0000313" key="2">
    <source>
        <dbReference type="Proteomes" id="UP001164539"/>
    </source>
</evidence>
<keyword evidence="1" id="KW-0378">Hydrolase</keyword>
<gene>
    <name evidence="1" type="ORF">OWV82_006776</name>
</gene>